<dbReference type="PROSITE" id="PS51273">
    <property type="entry name" value="GATASE_TYPE_1"/>
    <property type="match status" value="1"/>
</dbReference>
<evidence type="ECO:0000313" key="2">
    <source>
        <dbReference type="Proteomes" id="UP000722989"/>
    </source>
</evidence>
<sequence length="254" mass="26895">MDSSVSDSVSEGGTGPLIGLTTYRERAQSLVWDTDFALLHQVYVDAVVAAGGTAVLLPPQPASAANVLARLDGLVLTGGADVEPNRYGHTPGLRTGAPRRDRDEWELALAHAALDLDLPVLGVCRGLQVLNVALGGTLEQHVPDRVGHTGHQPAPGRFGHVHVRVRAASRLAALVGEDLTVSCYHHQSIAVLAPDLSVVGVADDGTIEAVESARRPFLLAVQWHPEQDSTDRRLFQGLVDAARRRVADGAPTHA</sequence>
<dbReference type="PANTHER" id="PTHR43235">
    <property type="entry name" value="GLUTAMINE AMIDOTRANSFERASE PB2B2.05-RELATED"/>
    <property type="match status" value="1"/>
</dbReference>
<dbReference type="Gene3D" id="3.40.50.880">
    <property type="match status" value="1"/>
</dbReference>
<dbReference type="Proteomes" id="UP000722989">
    <property type="component" value="Unassembled WGS sequence"/>
</dbReference>
<accession>A0ABX0XRL0</accession>
<evidence type="ECO:0000313" key="1">
    <source>
        <dbReference type="EMBL" id="NJC68641.1"/>
    </source>
</evidence>
<reference evidence="1 2" key="1">
    <citation type="submission" date="2020-03" db="EMBL/GenBank/DDBJ databases">
        <title>WGS of the type strain of Planosporangium spp.</title>
        <authorList>
            <person name="Thawai C."/>
        </authorList>
    </citation>
    <scope>NUCLEOTIDE SEQUENCE [LARGE SCALE GENOMIC DNA]</scope>
    <source>
        <strain evidence="1 2">TBRC 5610</strain>
    </source>
</reference>
<dbReference type="InterPro" id="IPR011697">
    <property type="entry name" value="Peptidase_C26"/>
</dbReference>
<dbReference type="RefSeq" id="WP_167923487.1">
    <property type="nucleotide sequence ID" value="NZ_JAATVY010000001.1"/>
</dbReference>
<dbReference type="InterPro" id="IPR044668">
    <property type="entry name" value="PuuD-like"/>
</dbReference>
<dbReference type="CDD" id="cd01745">
    <property type="entry name" value="GATase1_2"/>
    <property type="match status" value="1"/>
</dbReference>
<keyword evidence="2" id="KW-1185">Reference proteome</keyword>
<dbReference type="EMBL" id="JAATVY010000001">
    <property type="protein sequence ID" value="NJC68641.1"/>
    <property type="molecule type" value="Genomic_DNA"/>
</dbReference>
<proteinExistence type="predicted"/>
<dbReference type="SUPFAM" id="SSF52317">
    <property type="entry name" value="Class I glutamine amidotransferase-like"/>
    <property type="match status" value="1"/>
</dbReference>
<gene>
    <name evidence="1" type="ORF">HC031_02710</name>
</gene>
<dbReference type="Pfam" id="PF07722">
    <property type="entry name" value="Peptidase_C26"/>
    <property type="match status" value="1"/>
</dbReference>
<dbReference type="PANTHER" id="PTHR43235:SF1">
    <property type="entry name" value="GLUTAMINE AMIDOTRANSFERASE PB2B2.05-RELATED"/>
    <property type="match status" value="1"/>
</dbReference>
<comment type="caution">
    <text evidence="1">The sequence shown here is derived from an EMBL/GenBank/DDBJ whole genome shotgun (WGS) entry which is preliminary data.</text>
</comment>
<dbReference type="InterPro" id="IPR029062">
    <property type="entry name" value="Class_I_gatase-like"/>
</dbReference>
<keyword evidence="1" id="KW-0378">Hydrolase</keyword>
<organism evidence="1 2">
    <name type="scientific">Planosporangium thailandense</name>
    <dbReference type="NCBI Taxonomy" id="765197"/>
    <lineage>
        <taxon>Bacteria</taxon>
        <taxon>Bacillati</taxon>
        <taxon>Actinomycetota</taxon>
        <taxon>Actinomycetes</taxon>
        <taxon>Micromonosporales</taxon>
        <taxon>Micromonosporaceae</taxon>
        <taxon>Planosporangium</taxon>
    </lineage>
</organism>
<dbReference type="GO" id="GO:0016787">
    <property type="term" value="F:hydrolase activity"/>
    <property type="evidence" value="ECO:0007669"/>
    <property type="project" value="UniProtKB-KW"/>
</dbReference>
<name>A0ABX0XRL0_9ACTN</name>
<protein>
    <submittedName>
        <fullName evidence="1">Gamma-glutamyl-gamma-aminobutyrate hydrolase family protein</fullName>
    </submittedName>
</protein>